<feature type="DNA-binding region" description="OmpR/PhoB-type" evidence="9">
    <location>
        <begin position="131"/>
        <end position="229"/>
    </location>
</feature>
<dbReference type="RefSeq" id="WP_244269454.1">
    <property type="nucleotide sequence ID" value="NZ_FNFP01000001.1"/>
</dbReference>
<evidence type="ECO:0000256" key="2">
    <source>
        <dbReference type="ARBA" id="ARBA00022553"/>
    </source>
</evidence>
<name>A0A1G8ZKN1_9FIRM</name>
<keyword evidence="6" id="KW-0804">Transcription</keyword>
<evidence type="ECO:0000256" key="4">
    <source>
        <dbReference type="ARBA" id="ARBA00023015"/>
    </source>
</evidence>
<keyword evidence="13" id="KW-1185">Reference proteome</keyword>
<dbReference type="InterPro" id="IPR036388">
    <property type="entry name" value="WH-like_DNA-bd_sf"/>
</dbReference>
<reference evidence="12 13" key="1">
    <citation type="submission" date="2016-10" db="EMBL/GenBank/DDBJ databases">
        <authorList>
            <person name="de Groot N.N."/>
        </authorList>
    </citation>
    <scope>NUCLEOTIDE SEQUENCE [LARGE SCALE GENOMIC DNA]</scope>
    <source>
        <strain evidence="12 13">DSM 18346</strain>
    </source>
</reference>
<evidence type="ECO:0000259" key="10">
    <source>
        <dbReference type="PROSITE" id="PS50110"/>
    </source>
</evidence>
<dbReference type="PANTHER" id="PTHR48111:SF40">
    <property type="entry name" value="PHOSPHATE REGULON TRANSCRIPTIONAL REGULATORY PROTEIN PHOB"/>
    <property type="match status" value="1"/>
</dbReference>
<dbReference type="InterPro" id="IPR001867">
    <property type="entry name" value="OmpR/PhoB-type_DNA-bd"/>
</dbReference>
<dbReference type="Pfam" id="PF00486">
    <property type="entry name" value="Trans_reg_C"/>
    <property type="match status" value="1"/>
</dbReference>
<dbReference type="Gene3D" id="1.10.10.10">
    <property type="entry name" value="Winged helix-like DNA-binding domain superfamily/Winged helix DNA-binding domain"/>
    <property type="match status" value="1"/>
</dbReference>
<keyword evidence="3" id="KW-0902">Two-component regulatory system</keyword>
<evidence type="ECO:0000256" key="6">
    <source>
        <dbReference type="ARBA" id="ARBA00023163"/>
    </source>
</evidence>
<protein>
    <recommendedName>
        <fullName evidence="1">Stage 0 sporulation protein A homolog</fullName>
    </recommendedName>
</protein>
<comment type="function">
    <text evidence="7">May play the central regulatory role in sporulation. It may be an element of the effector pathway responsible for the activation of sporulation genes in response to nutritional stress. Spo0A may act in concert with spo0H (a sigma factor) to control the expression of some genes that are critical to the sporulation process.</text>
</comment>
<dbReference type="GO" id="GO:0006355">
    <property type="term" value="P:regulation of DNA-templated transcription"/>
    <property type="evidence" value="ECO:0007669"/>
    <property type="project" value="InterPro"/>
</dbReference>
<dbReference type="SUPFAM" id="SSF46894">
    <property type="entry name" value="C-terminal effector domain of the bipartite response regulators"/>
    <property type="match status" value="1"/>
</dbReference>
<evidence type="ECO:0000256" key="8">
    <source>
        <dbReference type="PROSITE-ProRule" id="PRU00169"/>
    </source>
</evidence>
<dbReference type="PROSITE" id="PS50110">
    <property type="entry name" value="RESPONSE_REGULATORY"/>
    <property type="match status" value="1"/>
</dbReference>
<feature type="modified residue" description="4-aspartylphosphate" evidence="8">
    <location>
        <position position="54"/>
    </location>
</feature>
<evidence type="ECO:0000256" key="3">
    <source>
        <dbReference type="ARBA" id="ARBA00023012"/>
    </source>
</evidence>
<keyword evidence="5 9" id="KW-0238">DNA-binding</keyword>
<gene>
    <name evidence="12" type="ORF">SAMN05660472_00892</name>
</gene>
<dbReference type="AlphaFoldDB" id="A0A1G8ZKN1"/>
<evidence type="ECO:0000256" key="1">
    <source>
        <dbReference type="ARBA" id="ARBA00018672"/>
    </source>
</evidence>
<dbReference type="Proteomes" id="UP000198718">
    <property type="component" value="Unassembled WGS sequence"/>
</dbReference>
<evidence type="ECO:0000259" key="11">
    <source>
        <dbReference type="PROSITE" id="PS51755"/>
    </source>
</evidence>
<keyword evidence="2 8" id="KW-0597">Phosphoprotein</keyword>
<dbReference type="CDD" id="cd00383">
    <property type="entry name" value="trans_reg_C"/>
    <property type="match status" value="1"/>
</dbReference>
<dbReference type="STRING" id="393762.SAMN05660472_00892"/>
<dbReference type="EMBL" id="FNFP01000001">
    <property type="protein sequence ID" value="SDK15591.1"/>
    <property type="molecule type" value="Genomic_DNA"/>
</dbReference>
<evidence type="ECO:0000313" key="12">
    <source>
        <dbReference type="EMBL" id="SDK15591.1"/>
    </source>
</evidence>
<dbReference type="InterPro" id="IPR011006">
    <property type="entry name" value="CheY-like_superfamily"/>
</dbReference>
<dbReference type="SMART" id="SM00448">
    <property type="entry name" value="REC"/>
    <property type="match status" value="1"/>
</dbReference>
<evidence type="ECO:0000256" key="9">
    <source>
        <dbReference type="PROSITE-ProRule" id="PRU01091"/>
    </source>
</evidence>
<dbReference type="GO" id="GO:0005829">
    <property type="term" value="C:cytosol"/>
    <property type="evidence" value="ECO:0007669"/>
    <property type="project" value="TreeGrafter"/>
</dbReference>
<dbReference type="GO" id="GO:0000976">
    <property type="term" value="F:transcription cis-regulatory region binding"/>
    <property type="evidence" value="ECO:0007669"/>
    <property type="project" value="TreeGrafter"/>
</dbReference>
<dbReference type="SMART" id="SM00862">
    <property type="entry name" value="Trans_reg_C"/>
    <property type="match status" value="1"/>
</dbReference>
<dbReference type="SUPFAM" id="SSF52172">
    <property type="entry name" value="CheY-like"/>
    <property type="match status" value="1"/>
</dbReference>
<dbReference type="GO" id="GO:0000156">
    <property type="term" value="F:phosphorelay response regulator activity"/>
    <property type="evidence" value="ECO:0007669"/>
    <property type="project" value="TreeGrafter"/>
</dbReference>
<dbReference type="CDD" id="cd17574">
    <property type="entry name" value="REC_OmpR"/>
    <property type="match status" value="1"/>
</dbReference>
<accession>A0A1G8ZKN1</accession>
<dbReference type="PROSITE" id="PS51755">
    <property type="entry name" value="OMPR_PHOB"/>
    <property type="match status" value="1"/>
</dbReference>
<keyword evidence="4" id="KW-0805">Transcription regulation</keyword>
<dbReference type="PANTHER" id="PTHR48111">
    <property type="entry name" value="REGULATOR OF RPOS"/>
    <property type="match status" value="1"/>
</dbReference>
<dbReference type="InterPro" id="IPR039420">
    <property type="entry name" value="WalR-like"/>
</dbReference>
<proteinExistence type="predicted"/>
<dbReference type="Gene3D" id="6.10.250.690">
    <property type="match status" value="1"/>
</dbReference>
<feature type="domain" description="Response regulatory" evidence="10">
    <location>
        <begin position="6"/>
        <end position="118"/>
    </location>
</feature>
<dbReference type="Pfam" id="PF00072">
    <property type="entry name" value="Response_reg"/>
    <property type="match status" value="1"/>
</dbReference>
<dbReference type="GO" id="GO:0032993">
    <property type="term" value="C:protein-DNA complex"/>
    <property type="evidence" value="ECO:0007669"/>
    <property type="project" value="TreeGrafter"/>
</dbReference>
<sequence>MDFQGKILVVDDDKRLVKMIEEYLNLYRFKAVKAYNGKDALAFCDETIDLIILDINMNHLDGIEVCERLRQNFDVPIIFLSANTASYDKIRAFGVGGDDYVIKPFDPMELIARIKAHIARARRYNPSKQENKVIAFGDIKIYKDAHKILKQDKEIKLSKTEFKLLLYLIENPFVVLSRKEILQNVWNSQLYDEAIVNTYIMRIRQKLEENNVEEQYIKSVRGIGYMCEVEFEKNIG</sequence>
<dbReference type="FunFam" id="1.10.10.10:FF:000018">
    <property type="entry name" value="DNA-binding response regulator ResD"/>
    <property type="match status" value="1"/>
</dbReference>
<feature type="domain" description="OmpR/PhoB-type" evidence="11">
    <location>
        <begin position="131"/>
        <end position="229"/>
    </location>
</feature>
<dbReference type="InterPro" id="IPR001789">
    <property type="entry name" value="Sig_transdc_resp-reg_receiver"/>
</dbReference>
<evidence type="ECO:0000256" key="5">
    <source>
        <dbReference type="ARBA" id="ARBA00023125"/>
    </source>
</evidence>
<dbReference type="Gene3D" id="3.40.50.2300">
    <property type="match status" value="1"/>
</dbReference>
<organism evidence="12 13">
    <name type="scientific">Natronincola ferrireducens</name>
    <dbReference type="NCBI Taxonomy" id="393762"/>
    <lineage>
        <taxon>Bacteria</taxon>
        <taxon>Bacillati</taxon>
        <taxon>Bacillota</taxon>
        <taxon>Clostridia</taxon>
        <taxon>Peptostreptococcales</taxon>
        <taxon>Natronincolaceae</taxon>
        <taxon>Natronincola</taxon>
    </lineage>
</organism>
<evidence type="ECO:0000256" key="7">
    <source>
        <dbReference type="ARBA" id="ARBA00024867"/>
    </source>
</evidence>
<dbReference type="InterPro" id="IPR016032">
    <property type="entry name" value="Sig_transdc_resp-reg_C-effctor"/>
</dbReference>
<evidence type="ECO:0000313" key="13">
    <source>
        <dbReference type="Proteomes" id="UP000198718"/>
    </source>
</evidence>